<dbReference type="PANTHER" id="PTHR30399:SF1">
    <property type="entry name" value="UTP PYROPHOSPHATASE"/>
    <property type="match status" value="1"/>
</dbReference>
<comment type="caution">
    <text evidence="2">The sequence shown here is derived from an EMBL/GenBank/DDBJ whole genome shotgun (WGS) entry which is preliminary data.</text>
</comment>
<proteinExistence type="predicted"/>
<keyword evidence="3" id="KW-1185">Reference proteome</keyword>
<dbReference type="InterPro" id="IPR053136">
    <property type="entry name" value="UTP_pyrophosphatase-like"/>
</dbReference>
<gene>
    <name evidence="2" type="ORF">LX81_00856</name>
</gene>
<name>A0A2W7NJI1_9RHOB</name>
<protein>
    <recommendedName>
        <fullName evidence="1">YgjP-like metallopeptidase domain-containing protein</fullName>
    </recommendedName>
</protein>
<dbReference type="EMBL" id="QKZL01000003">
    <property type="protein sequence ID" value="PZX18227.1"/>
    <property type="molecule type" value="Genomic_DNA"/>
</dbReference>
<evidence type="ECO:0000313" key="2">
    <source>
        <dbReference type="EMBL" id="PZX18227.1"/>
    </source>
</evidence>
<dbReference type="InterPro" id="IPR002725">
    <property type="entry name" value="YgjP-like_metallopeptidase"/>
</dbReference>
<feature type="domain" description="YgjP-like metallopeptidase" evidence="1">
    <location>
        <begin position="29"/>
        <end position="221"/>
    </location>
</feature>
<accession>A0A2W7NJI1</accession>
<sequence length="232" mass="25186">MGKAATMRKAIAALPGVPLLVRPSAQARRITLRVSALDGRVTLTVPRGTAISTALDFAEDRADWIRAQLDRQAQPVAVVPGVVLPVAGVPHEVVTAPRAGLGAGFIAVRPDGGPGPQAAALLRDHARRLLVSAAEGFAAREERRIGRITLRDTRSRWGSCSSEGNLMFSWRLVLAPRPVLDYVAAHEVAHLVRMDHSRAFWAVVTRLMPDHAAPRRWLQEHGAALHAWRFDG</sequence>
<organism evidence="2 3">
    <name type="scientific">Palleronia aestuarii</name>
    <dbReference type="NCBI Taxonomy" id="568105"/>
    <lineage>
        <taxon>Bacteria</taxon>
        <taxon>Pseudomonadati</taxon>
        <taxon>Pseudomonadota</taxon>
        <taxon>Alphaproteobacteria</taxon>
        <taxon>Rhodobacterales</taxon>
        <taxon>Roseobacteraceae</taxon>
        <taxon>Palleronia</taxon>
    </lineage>
</organism>
<evidence type="ECO:0000313" key="3">
    <source>
        <dbReference type="Proteomes" id="UP000248916"/>
    </source>
</evidence>
<dbReference type="AlphaFoldDB" id="A0A2W7NJI1"/>
<dbReference type="Gene3D" id="3.30.2010.10">
    <property type="entry name" value="Metalloproteases ('zincins'), catalytic domain"/>
    <property type="match status" value="1"/>
</dbReference>
<dbReference type="Pfam" id="PF01863">
    <property type="entry name" value="YgjP-like"/>
    <property type="match status" value="1"/>
</dbReference>
<dbReference type="CDD" id="cd07344">
    <property type="entry name" value="M48_yhfN_like"/>
    <property type="match status" value="1"/>
</dbReference>
<evidence type="ECO:0000259" key="1">
    <source>
        <dbReference type="Pfam" id="PF01863"/>
    </source>
</evidence>
<dbReference type="PANTHER" id="PTHR30399">
    <property type="entry name" value="UNCHARACTERIZED PROTEIN YGJP"/>
    <property type="match status" value="1"/>
</dbReference>
<reference evidence="2 3" key="1">
    <citation type="submission" date="2018-06" db="EMBL/GenBank/DDBJ databases">
        <title>Genomic Encyclopedia of Archaeal and Bacterial Type Strains, Phase II (KMG-II): from individual species to whole genera.</title>
        <authorList>
            <person name="Goeker M."/>
        </authorList>
    </citation>
    <scope>NUCLEOTIDE SEQUENCE [LARGE SCALE GENOMIC DNA]</scope>
    <source>
        <strain evidence="2 3">DSM 22009</strain>
    </source>
</reference>
<dbReference type="Proteomes" id="UP000248916">
    <property type="component" value="Unassembled WGS sequence"/>
</dbReference>
<dbReference type="RefSeq" id="WP_234822486.1">
    <property type="nucleotide sequence ID" value="NZ_QKZL01000003.1"/>
</dbReference>